<dbReference type="HOGENOM" id="CLU_025133_0_0_11"/>
<dbReference type="SUPFAM" id="SSF52540">
    <property type="entry name" value="P-loop containing nucleoside triphosphate hydrolases"/>
    <property type="match status" value="1"/>
</dbReference>
<dbReference type="InterPro" id="IPR027417">
    <property type="entry name" value="P-loop_NTPase"/>
</dbReference>
<name>F6EJW3_HOYSD</name>
<protein>
    <submittedName>
        <fullName evidence="1">AAA ATPase</fullName>
    </submittedName>
</protein>
<accession>F6EJW3</accession>
<reference evidence="1 2" key="1">
    <citation type="journal article" date="2011" name="J. Bacteriol.">
        <title>Complete genome sequence of Amycolicicoccus subflavus DQS3-9A1T, an actinomycete isolated from crude oil-polluted soil.</title>
        <authorList>
            <person name="Cai M."/>
            <person name="Chen W.M."/>
            <person name="Nie Y."/>
            <person name="Chi C.Q."/>
            <person name="Wang Y.N."/>
            <person name="Tang Y.Q."/>
            <person name="Li G.Y."/>
            <person name="Wu X.L."/>
        </authorList>
    </citation>
    <scope>NUCLEOTIDE SEQUENCE [LARGE SCALE GENOMIC DNA]</scope>
    <source>
        <strain evidence="2">DSM 45089 / DQS3-9A1</strain>
    </source>
</reference>
<dbReference type="AlphaFoldDB" id="F6EJW3"/>
<organism evidence="1 2">
    <name type="scientific">Hoyosella subflava (strain DSM 45089 / JCM 17490 / NBRC 109087 / DQS3-9A1)</name>
    <name type="common">Amycolicicoccus subflavus</name>
    <dbReference type="NCBI Taxonomy" id="443218"/>
    <lineage>
        <taxon>Bacteria</taxon>
        <taxon>Bacillati</taxon>
        <taxon>Actinomycetota</taxon>
        <taxon>Actinomycetes</taxon>
        <taxon>Mycobacteriales</taxon>
        <taxon>Hoyosellaceae</taxon>
        <taxon>Hoyosella</taxon>
    </lineage>
</organism>
<dbReference type="EMBL" id="CP002786">
    <property type="protein sequence ID" value="AEF41321.1"/>
    <property type="molecule type" value="Genomic_DNA"/>
</dbReference>
<sequence>MTAHPSEAATIADRLRAARRARFVGRRGELELFRAALDSDSPPFAVLYLYGPGGIGKSALLDQFQEISLSYRRRVIALDARNLDPSPAAFLDALGGELPSEPAVLLLDTYEVLAPLDVWLRGEFLPSLPSDVTVVIAGRNPPSPEWLADPGWQDLLRVVSLRNLAPEDTRTFLAAAGVAAARHDVALQLTHGHPLSLALMTEVLRAEHLADSDLALAPNIVAALLHRFVDAVPSLLHRSAVEVCSLAQYTTEALLRDVLPGDDVPDLFTWLRAVSFVEEGPWGVFPHDAARDALDADLRWRDENRYVELHDKVREHVLRTIAATTGRTQLRHVHALAYLHRRNRAVSGFWDWATFGQAYTDELSPSDHAAIIAMTEQHQGPEQADYVRFWLEHQPSAFIVFRAGEPGPIGFACRLELHGMDPAERDADPGTRAMWRYVVQTAPPLPGETVYAARFLIDAIHNQEPSMSQNLISVRHTQELLRATSPAWDLIGAYADGERWAPLFDYLDFHRATAAEYDVGGAHYSVFAHDWRRKNISDWLDMMGRREVGEDITPPTAPVPEVALSQPDFEHAVRDALKHFRDPARLARNPLATSRLTRGAAHPVAELQRQITAAAESLGEDPRSEKLYRVINRTYLHPAVTQEKAAEVLGLPFSTYRRHLTRGVERIAADLWHRELYG</sequence>
<evidence type="ECO:0000313" key="2">
    <source>
        <dbReference type="Proteomes" id="UP000009235"/>
    </source>
</evidence>
<dbReference type="RefSeq" id="WP_013807670.1">
    <property type="nucleotide sequence ID" value="NC_015564.1"/>
</dbReference>
<dbReference type="eggNOG" id="COG1485">
    <property type="taxonomic scope" value="Bacteria"/>
</dbReference>
<dbReference type="STRING" id="443218.AS9A_2874"/>
<gene>
    <name evidence="1" type="ordered locus">AS9A_2874</name>
</gene>
<evidence type="ECO:0000313" key="1">
    <source>
        <dbReference type="EMBL" id="AEF41321.1"/>
    </source>
</evidence>
<dbReference type="Proteomes" id="UP000009235">
    <property type="component" value="Chromosome"/>
</dbReference>
<dbReference type="OrthoDB" id="5167319at2"/>
<dbReference type="KEGG" id="asd:AS9A_2874"/>
<dbReference type="Gene3D" id="3.40.50.300">
    <property type="entry name" value="P-loop containing nucleotide triphosphate hydrolases"/>
    <property type="match status" value="1"/>
</dbReference>
<keyword evidence="2" id="KW-1185">Reference proteome</keyword>
<proteinExistence type="predicted"/>